<organism evidence="2 3">
    <name type="scientific">Pantoea eucrina</name>
    <dbReference type="NCBI Taxonomy" id="472693"/>
    <lineage>
        <taxon>Bacteria</taxon>
        <taxon>Pseudomonadati</taxon>
        <taxon>Pseudomonadota</taxon>
        <taxon>Gammaproteobacteria</taxon>
        <taxon>Enterobacterales</taxon>
        <taxon>Erwiniaceae</taxon>
        <taxon>Pantoea</taxon>
    </lineage>
</organism>
<comment type="caution">
    <text evidence="2">The sequence shown here is derived from an EMBL/GenBank/DDBJ whole genome shotgun (WGS) entry which is preliminary data.</text>
</comment>
<evidence type="ECO:0000313" key="2">
    <source>
        <dbReference type="EMBL" id="MDZ7278453.1"/>
    </source>
</evidence>
<evidence type="ECO:0000313" key="3">
    <source>
        <dbReference type="Proteomes" id="UP001288620"/>
    </source>
</evidence>
<keyword evidence="1" id="KW-0175">Coiled coil</keyword>
<accession>A0ABU5LEZ9</accession>
<keyword evidence="3" id="KW-1185">Reference proteome</keyword>
<dbReference type="EMBL" id="JAOBTT010000001">
    <property type="protein sequence ID" value="MDZ7278453.1"/>
    <property type="molecule type" value="Genomic_DNA"/>
</dbReference>
<name>A0ABU5LEZ9_9GAMM</name>
<proteinExistence type="predicted"/>
<sequence>MFGLFKKGADAARPQQQDIEQQAESLNAEIQQLEQRLGSAPRDAETQKQLMLAYNRALPLYAKSARFRPDIDALFVKIDALRNTIRTSIQEAG</sequence>
<protein>
    <submittedName>
        <fullName evidence="2">Uncharacterized protein</fullName>
    </submittedName>
</protein>
<dbReference type="RefSeq" id="WP_322542432.1">
    <property type="nucleotide sequence ID" value="NZ_JAOBTT010000001.1"/>
</dbReference>
<reference evidence="3" key="1">
    <citation type="submission" date="2023-07" db="EMBL/GenBank/DDBJ databases">
        <title>Structural and functional analysis of rice phyllospheric bacteria for their antimicrobial properties and defense elicitation against blast disease.</title>
        <authorList>
            <person name="Sahu K.P."/>
            <person name="Asharani P."/>
            <person name="Kumar M."/>
            <person name="Reddy B."/>
            <person name="Kumar A."/>
        </authorList>
    </citation>
    <scope>NUCLEOTIDE SEQUENCE [LARGE SCALE GENOMIC DNA]</scope>
    <source>
        <strain evidence="3">OsEp_Plm_30P10</strain>
    </source>
</reference>
<evidence type="ECO:0000256" key="1">
    <source>
        <dbReference type="SAM" id="Coils"/>
    </source>
</evidence>
<dbReference type="Proteomes" id="UP001288620">
    <property type="component" value="Unassembled WGS sequence"/>
</dbReference>
<gene>
    <name evidence="2" type="ORF">N4G40_09230</name>
</gene>
<feature type="coiled-coil region" evidence="1">
    <location>
        <begin position="16"/>
        <end position="43"/>
    </location>
</feature>